<reference evidence="2" key="1">
    <citation type="submission" date="2022-07" db="EMBL/GenBank/DDBJ databases">
        <title>Parvularcula maris sp. nov., an algicidal bacterium isolated from seawater.</title>
        <authorList>
            <person name="Li F."/>
        </authorList>
    </citation>
    <scope>NUCLEOTIDE SEQUENCE</scope>
    <source>
        <strain evidence="2">BGMRC 0090</strain>
    </source>
</reference>
<dbReference type="RefSeq" id="WP_256617777.1">
    <property type="nucleotide sequence ID" value="NZ_JANIBC010000001.1"/>
</dbReference>
<proteinExistence type="predicted"/>
<feature type="domain" description="AB hydrolase-1" evidence="1">
    <location>
        <begin position="47"/>
        <end position="285"/>
    </location>
</feature>
<dbReference type="Proteomes" id="UP001142610">
    <property type="component" value="Unassembled WGS sequence"/>
</dbReference>
<dbReference type="InterPro" id="IPR050228">
    <property type="entry name" value="Carboxylesterase_BioH"/>
</dbReference>
<dbReference type="PANTHER" id="PTHR43194:SF2">
    <property type="entry name" value="PEROXISOMAL MEMBRANE PROTEIN LPX1"/>
    <property type="match status" value="1"/>
</dbReference>
<evidence type="ECO:0000313" key="3">
    <source>
        <dbReference type="Proteomes" id="UP001142610"/>
    </source>
</evidence>
<dbReference type="InterPro" id="IPR029058">
    <property type="entry name" value="AB_hydrolase_fold"/>
</dbReference>
<protein>
    <submittedName>
        <fullName evidence="2">Alpha/beta hydrolase</fullName>
    </submittedName>
</protein>
<evidence type="ECO:0000313" key="2">
    <source>
        <dbReference type="EMBL" id="MCQ8183972.1"/>
    </source>
</evidence>
<dbReference type="EMBL" id="JANIBC010000001">
    <property type="protein sequence ID" value="MCQ8183972.1"/>
    <property type="molecule type" value="Genomic_DNA"/>
</dbReference>
<comment type="caution">
    <text evidence="2">The sequence shown here is derived from an EMBL/GenBank/DDBJ whole genome shotgun (WGS) entry which is preliminary data.</text>
</comment>
<accession>A0A9X2L6I9</accession>
<sequence length="296" mass="32044">MRRRRNGLFAAAVGIAVALWVSADAKLRAHPPGGRVMVEAEGTGPDVVLIPGLMSTPAVFEDTMSSLRIARHEVTAKGFGGTEAPDDLSAFVEPLANDLAAYLRSEEVEEAVLVGHSMGGVAAMLTAGRSRRISHVVIVDSVPFLAGLFNPNATPDGAAGSRELQRRQLDTLSPEAWLGMAKQGLSRQAMTEESQSKVFADVQTADTAAAKTAFLELMTTDYSAAFQKVDVPVTVLVPFDPSIGFPREAVLSRYEAQYRDMTNVEFRVIEPSRHFIMLDAPDAFRKEIERVLEGEL</sequence>
<dbReference type="Pfam" id="PF12697">
    <property type="entry name" value="Abhydrolase_6"/>
    <property type="match status" value="1"/>
</dbReference>
<gene>
    <name evidence="2" type="ORF">NOG11_01095</name>
</gene>
<dbReference type="InterPro" id="IPR000073">
    <property type="entry name" value="AB_hydrolase_1"/>
</dbReference>
<dbReference type="AlphaFoldDB" id="A0A9X2L6I9"/>
<dbReference type="PANTHER" id="PTHR43194">
    <property type="entry name" value="HYDROLASE ALPHA/BETA FOLD FAMILY"/>
    <property type="match status" value="1"/>
</dbReference>
<dbReference type="SUPFAM" id="SSF53474">
    <property type="entry name" value="alpha/beta-Hydrolases"/>
    <property type="match status" value="1"/>
</dbReference>
<keyword evidence="2" id="KW-0378">Hydrolase</keyword>
<keyword evidence="3" id="KW-1185">Reference proteome</keyword>
<dbReference type="GO" id="GO:0016787">
    <property type="term" value="F:hydrolase activity"/>
    <property type="evidence" value="ECO:0007669"/>
    <property type="project" value="UniProtKB-KW"/>
</dbReference>
<name>A0A9X2L6I9_9PROT</name>
<dbReference type="Gene3D" id="3.40.50.1820">
    <property type="entry name" value="alpha/beta hydrolase"/>
    <property type="match status" value="1"/>
</dbReference>
<evidence type="ECO:0000259" key="1">
    <source>
        <dbReference type="Pfam" id="PF12697"/>
    </source>
</evidence>
<organism evidence="2 3">
    <name type="scientific">Parvularcula maris</name>
    <dbReference type="NCBI Taxonomy" id="2965077"/>
    <lineage>
        <taxon>Bacteria</taxon>
        <taxon>Pseudomonadati</taxon>
        <taxon>Pseudomonadota</taxon>
        <taxon>Alphaproteobacteria</taxon>
        <taxon>Parvularculales</taxon>
        <taxon>Parvularculaceae</taxon>
        <taxon>Parvularcula</taxon>
    </lineage>
</organism>